<evidence type="ECO:0000256" key="5">
    <source>
        <dbReference type="ARBA" id="ARBA00023186"/>
    </source>
</evidence>
<evidence type="ECO:0000256" key="1">
    <source>
        <dbReference type="ARBA" id="ARBA00008675"/>
    </source>
</evidence>
<dbReference type="FunFam" id="3.40.50.300:FF:000010">
    <property type="entry name" value="Chaperone clpB 1, putative"/>
    <property type="match status" value="1"/>
</dbReference>
<dbReference type="InterPro" id="IPR003959">
    <property type="entry name" value="ATPase_AAA_core"/>
</dbReference>
<dbReference type="GO" id="GO:0005524">
    <property type="term" value="F:ATP binding"/>
    <property type="evidence" value="ECO:0007669"/>
    <property type="project" value="UniProtKB-KW"/>
</dbReference>
<dbReference type="PRINTS" id="PR00300">
    <property type="entry name" value="CLPPROTEASEA"/>
</dbReference>
<dbReference type="GO" id="GO:0034605">
    <property type="term" value="P:cellular response to heat"/>
    <property type="evidence" value="ECO:0007669"/>
    <property type="project" value="TreeGrafter"/>
</dbReference>
<evidence type="ECO:0000256" key="4">
    <source>
        <dbReference type="ARBA" id="ARBA00022840"/>
    </source>
</evidence>
<evidence type="ECO:0000256" key="6">
    <source>
        <dbReference type="SAM" id="Coils"/>
    </source>
</evidence>
<evidence type="ECO:0000256" key="2">
    <source>
        <dbReference type="ARBA" id="ARBA00022737"/>
    </source>
</evidence>
<gene>
    <name evidence="8" type="ORF">MNB_SUP05-SYMBIONT-4-599</name>
    <name evidence="9" type="ORF">MNB_SUP05-SYMBIONT-5-683</name>
</gene>
<dbReference type="InterPro" id="IPR001270">
    <property type="entry name" value="ClpA/B"/>
</dbReference>
<evidence type="ECO:0000256" key="3">
    <source>
        <dbReference type="ARBA" id="ARBA00022741"/>
    </source>
</evidence>
<dbReference type="FunFam" id="3.40.50.300:FF:000025">
    <property type="entry name" value="ATP-dependent Clp protease subunit"/>
    <property type="match status" value="1"/>
</dbReference>
<dbReference type="InterPro" id="IPR041546">
    <property type="entry name" value="ClpA/ClpB_AAA_lid"/>
</dbReference>
<dbReference type="Pfam" id="PF00004">
    <property type="entry name" value="AAA"/>
    <property type="match status" value="1"/>
</dbReference>
<evidence type="ECO:0000313" key="8">
    <source>
        <dbReference type="EMBL" id="SFV85582.1"/>
    </source>
</evidence>
<keyword evidence="5" id="KW-0143">Chaperone</keyword>
<dbReference type="FunFam" id="1.10.8.60:FF:000017">
    <property type="entry name" value="ATP-dependent chaperone ClpB"/>
    <property type="match status" value="1"/>
</dbReference>
<dbReference type="EMBL" id="FPHZ01000211">
    <property type="protein sequence ID" value="SFV89180.1"/>
    <property type="molecule type" value="Genomic_DNA"/>
</dbReference>
<dbReference type="InterPro" id="IPR018368">
    <property type="entry name" value="ClpA/B_CS1"/>
</dbReference>
<organism evidence="9">
    <name type="scientific">hydrothermal vent metagenome</name>
    <dbReference type="NCBI Taxonomy" id="652676"/>
    <lineage>
        <taxon>unclassified sequences</taxon>
        <taxon>metagenomes</taxon>
        <taxon>ecological metagenomes</taxon>
    </lineage>
</organism>
<dbReference type="GO" id="GO:0042026">
    <property type="term" value="P:protein refolding"/>
    <property type="evidence" value="ECO:0007669"/>
    <property type="project" value="InterPro"/>
</dbReference>
<dbReference type="PROSITE" id="PS00871">
    <property type="entry name" value="CLPAB_2"/>
    <property type="match status" value="1"/>
</dbReference>
<keyword evidence="6" id="KW-0175">Coiled coil</keyword>
<dbReference type="SMART" id="SM00382">
    <property type="entry name" value="AAA"/>
    <property type="match status" value="2"/>
</dbReference>
<dbReference type="InterPro" id="IPR050130">
    <property type="entry name" value="ClpA_ClpB"/>
</dbReference>
<feature type="domain" description="Clp R" evidence="7">
    <location>
        <begin position="3"/>
        <end position="146"/>
    </location>
</feature>
<dbReference type="SMART" id="SM01086">
    <property type="entry name" value="ClpB_D2-small"/>
    <property type="match status" value="1"/>
</dbReference>
<dbReference type="InterPro" id="IPR004176">
    <property type="entry name" value="Clp_R_N"/>
</dbReference>
<dbReference type="InterPro" id="IPR027417">
    <property type="entry name" value="P-loop_NTPase"/>
</dbReference>
<dbReference type="Pfam" id="PF10431">
    <property type="entry name" value="ClpB_D2-small"/>
    <property type="match status" value="1"/>
</dbReference>
<dbReference type="GO" id="GO:0005737">
    <property type="term" value="C:cytoplasm"/>
    <property type="evidence" value="ECO:0007669"/>
    <property type="project" value="InterPro"/>
</dbReference>
<dbReference type="Gene3D" id="3.40.50.300">
    <property type="entry name" value="P-loop containing nucleotide triphosphate hydrolases"/>
    <property type="match status" value="3"/>
</dbReference>
<dbReference type="Pfam" id="PF07724">
    <property type="entry name" value="AAA_2"/>
    <property type="match status" value="1"/>
</dbReference>
<dbReference type="PROSITE" id="PS51903">
    <property type="entry name" value="CLP_R"/>
    <property type="match status" value="1"/>
</dbReference>
<dbReference type="PANTHER" id="PTHR11638:SF18">
    <property type="entry name" value="HEAT SHOCK PROTEIN 104"/>
    <property type="match status" value="1"/>
</dbReference>
<dbReference type="Gene3D" id="1.10.8.60">
    <property type="match status" value="1"/>
</dbReference>
<dbReference type="PROSITE" id="PS00870">
    <property type="entry name" value="CLPAB_1"/>
    <property type="match status" value="1"/>
</dbReference>
<accession>A0A1W1E5H3</accession>
<sequence>MDINKLTSQFQQDLGTAQSIAVSKNHTTIEAAHVLSAMLGDYASSVSNVIRTLNVNTKQLKTQVDNAIDELAVMNNPNGDVGISQNLLRLMNTTEKLATDKGDTYLSTELFLLAIINGNDTTTKLLKKSGVDKQNLSAAVDNLRGGETVNDQNAETQRDALNKYTLDLTQQAQDGKLDPVIGRDSEIRRAIQVLQRRTKNNPVLIGEPGVGKTAIAEGLAQRIINNEVPEGVKGKRLLSLDMAALVAGAKYKGEFEERMKAVLKDLEAENGQVILFIDELHTMMGAGKGEGSMDAGNMLKPALARGDLHCMGATTLDEYRQYIEKDSAMERRFQKVLVDEPTEEDTIAILRGLKEKYEVHHGVEITDPAIIAAVTYSQRYITDRQLPDKAIDLIDEAASQIRMEIDSKPESMDKLDRKLVQLKIERMALKKEKDKASKERFKELEKHIATLEKEYADFEEVWKKEKSVVQGAQHLKEELEQAKTDLEAAHRNNDLAKMSELQYGKIPELEAKITEAESADIEEMTLLRNKVTEDEIAHIVARWTGIPVDKMMEGEKDKLLQMESIIHQRLVGQDKAVKAIADAVRRSHAGLSDPNRPDGSFLFMGPTGVGKTELTKALADFLFDTEQAIVRVDMSEFMEKHSVARLIGAPPGYVGYEQGGMLTEAVRRKPYSIVLLDEVEKAHPDVFNILLQVLDDGRLTDGQGRTVDFKNTVIVMTSNLGSHLIQENPGKDMTSELMQIVGEHFRPEFVNRIDEIVVFNSLEKEQIKGIAKIQVETLQSRLANLDLKLELSDEAMTLIVDKGYDPMFGARPLKRTIQQLLENPLSQKILSGEFLPNSTIHGSVSNNEIVFL</sequence>
<dbReference type="SUPFAM" id="SSF81923">
    <property type="entry name" value="Double Clp-N motif"/>
    <property type="match status" value="1"/>
</dbReference>
<evidence type="ECO:0000313" key="9">
    <source>
        <dbReference type="EMBL" id="SFV89180.1"/>
    </source>
</evidence>
<dbReference type="SUPFAM" id="SSF52540">
    <property type="entry name" value="P-loop containing nucleoside triphosphate hydrolases"/>
    <property type="match status" value="2"/>
</dbReference>
<keyword evidence="4" id="KW-0067">ATP-binding</keyword>
<dbReference type="Pfam" id="PF17871">
    <property type="entry name" value="AAA_lid_9"/>
    <property type="match status" value="1"/>
</dbReference>
<dbReference type="Pfam" id="PF02861">
    <property type="entry name" value="Clp_N"/>
    <property type="match status" value="1"/>
</dbReference>
<keyword evidence="2" id="KW-0677">Repeat</keyword>
<dbReference type="CDD" id="cd19499">
    <property type="entry name" value="RecA-like_ClpB_Hsp104-like"/>
    <property type="match status" value="1"/>
</dbReference>
<keyword evidence="3" id="KW-0547">Nucleotide-binding</keyword>
<reference evidence="9" key="1">
    <citation type="submission" date="2016-10" db="EMBL/GenBank/DDBJ databases">
        <authorList>
            <person name="de Groot N.N."/>
        </authorList>
    </citation>
    <scope>NUCLEOTIDE SEQUENCE</scope>
</reference>
<dbReference type="AlphaFoldDB" id="A0A1W1E5H3"/>
<name>A0A1W1E5H3_9ZZZZ</name>
<comment type="similarity">
    <text evidence="1">Belongs to the ClpA/ClpB family.</text>
</comment>
<dbReference type="InterPro" id="IPR019489">
    <property type="entry name" value="Clp_ATPase_C"/>
</dbReference>
<dbReference type="CDD" id="cd00009">
    <property type="entry name" value="AAA"/>
    <property type="match status" value="1"/>
</dbReference>
<dbReference type="InterPro" id="IPR036628">
    <property type="entry name" value="Clp_N_dom_sf"/>
</dbReference>
<dbReference type="EMBL" id="FPHY01000037">
    <property type="protein sequence ID" value="SFV85582.1"/>
    <property type="molecule type" value="Genomic_DNA"/>
</dbReference>
<protein>
    <submittedName>
        <fullName evidence="9">ClpB protein</fullName>
    </submittedName>
</protein>
<evidence type="ECO:0000259" key="7">
    <source>
        <dbReference type="PROSITE" id="PS51903"/>
    </source>
</evidence>
<feature type="coiled-coil region" evidence="6">
    <location>
        <begin position="412"/>
        <end position="499"/>
    </location>
</feature>
<dbReference type="NCBIfam" id="TIGR03346">
    <property type="entry name" value="chaperone_ClpB"/>
    <property type="match status" value="1"/>
</dbReference>
<dbReference type="InterPro" id="IPR017730">
    <property type="entry name" value="Chaperonin_ClpB"/>
</dbReference>
<dbReference type="InterPro" id="IPR028299">
    <property type="entry name" value="ClpA/B_CS2"/>
</dbReference>
<proteinExistence type="inferred from homology"/>
<dbReference type="FunFam" id="3.40.50.300:FF:000120">
    <property type="entry name" value="ATP-dependent chaperone ClpB"/>
    <property type="match status" value="1"/>
</dbReference>
<dbReference type="InterPro" id="IPR003593">
    <property type="entry name" value="AAA+_ATPase"/>
</dbReference>
<dbReference type="GO" id="GO:0016887">
    <property type="term" value="F:ATP hydrolysis activity"/>
    <property type="evidence" value="ECO:0007669"/>
    <property type="project" value="InterPro"/>
</dbReference>
<dbReference type="Gene3D" id="1.10.1780.10">
    <property type="entry name" value="Clp, N-terminal domain"/>
    <property type="match status" value="1"/>
</dbReference>
<dbReference type="PANTHER" id="PTHR11638">
    <property type="entry name" value="ATP-DEPENDENT CLP PROTEASE"/>
    <property type="match status" value="1"/>
</dbReference>